<comment type="function">
    <text evidence="4">Regulates the transcription of the pyrimidine nucleotide (pyr) operon in response to exogenous pyrimidines.</text>
</comment>
<evidence type="ECO:0000313" key="7">
    <source>
        <dbReference type="Proteomes" id="UP000830835"/>
    </source>
</evidence>
<keyword evidence="7" id="KW-1185">Reference proteome</keyword>
<dbReference type="Pfam" id="PF00156">
    <property type="entry name" value="Pribosyltran"/>
    <property type="match status" value="1"/>
</dbReference>
<feature type="short sequence motif" description="PRPP-binding" evidence="4">
    <location>
        <begin position="97"/>
        <end position="109"/>
    </location>
</feature>
<dbReference type="GO" id="GO:0004845">
    <property type="term" value="F:uracil phosphoribosyltransferase activity"/>
    <property type="evidence" value="ECO:0007669"/>
    <property type="project" value="UniProtKB-EC"/>
</dbReference>
<sequence length="182" mass="20544">MSKVEILNAEHLARLINRLASEIGADHPHLEQLALIGIRTRGVPLAYRLRDQLAARFGIPPQVGELDITFFRDDLGSGRLRTPDRSEMPRDLTGKEVVLVDDVIFRGRTIRAALEALNHFGRPERVRLAVLIDRGHRQFPIQPDYCGQQLPTEPKQIVRVHLQEVDGEEGVLLCAPDQESPR</sequence>
<evidence type="ECO:0000259" key="5">
    <source>
        <dbReference type="Pfam" id="PF00156"/>
    </source>
</evidence>
<dbReference type="InterPro" id="IPR023050">
    <property type="entry name" value="PyrR"/>
</dbReference>
<evidence type="ECO:0000256" key="4">
    <source>
        <dbReference type="HAMAP-Rule" id="MF_01219"/>
    </source>
</evidence>
<dbReference type="HAMAP" id="MF_01219">
    <property type="entry name" value="PyrR"/>
    <property type="match status" value="1"/>
</dbReference>
<dbReference type="EC" id="2.4.2.9" evidence="4"/>
<dbReference type="Proteomes" id="UP000830835">
    <property type="component" value="Unassembled WGS sequence"/>
</dbReference>
<dbReference type="NCBIfam" id="NF003549">
    <property type="entry name" value="PRK05205.1-5"/>
    <property type="match status" value="1"/>
</dbReference>
<dbReference type="RefSeq" id="WP_244349332.1">
    <property type="nucleotide sequence ID" value="NZ_JAFIRA010000006.1"/>
</dbReference>
<comment type="caution">
    <text evidence="6">The sequence shown here is derived from an EMBL/GenBank/DDBJ whole genome shotgun (WGS) entry which is preliminary data.</text>
</comment>
<evidence type="ECO:0000256" key="2">
    <source>
        <dbReference type="ARBA" id="ARBA00023015"/>
    </source>
</evidence>
<comment type="catalytic activity">
    <reaction evidence="4">
        <text>UMP + diphosphate = 5-phospho-alpha-D-ribose 1-diphosphate + uracil</text>
        <dbReference type="Rhea" id="RHEA:13017"/>
        <dbReference type="ChEBI" id="CHEBI:17568"/>
        <dbReference type="ChEBI" id="CHEBI:33019"/>
        <dbReference type="ChEBI" id="CHEBI:57865"/>
        <dbReference type="ChEBI" id="CHEBI:58017"/>
        <dbReference type="EC" id="2.4.2.9"/>
    </reaction>
</comment>
<reference evidence="6" key="1">
    <citation type="submission" date="2021-02" db="EMBL/GenBank/DDBJ databases">
        <title>The CRISPR/cas machinery reduction and long-range gene transfer in the hot spring cyanobacterium Synechococcus.</title>
        <authorList>
            <person name="Dvorak P."/>
            <person name="Jahodarova E."/>
            <person name="Hasler P."/>
            <person name="Poulickova A."/>
        </authorList>
    </citation>
    <scope>NUCLEOTIDE SEQUENCE</scope>
    <source>
        <strain evidence="6">Rupite</strain>
    </source>
</reference>
<dbReference type="GO" id="GO:0016874">
    <property type="term" value="F:ligase activity"/>
    <property type="evidence" value="ECO:0007669"/>
    <property type="project" value="UniProtKB-KW"/>
</dbReference>
<dbReference type="CDD" id="cd06223">
    <property type="entry name" value="PRTases_typeI"/>
    <property type="match status" value="1"/>
</dbReference>
<dbReference type="EMBL" id="JAFIRA010000006">
    <property type="protein sequence ID" value="MCJ2542103.1"/>
    <property type="molecule type" value="Genomic_DNA"/>
</dbReference>
<dbReference type="PANTHER" id="PTHR11608:SF0">
    <property type="entry name" value="BIFUNCTIONAL PROTEIN PYRR"/>
    <property type="match status" value="1"/>
</dbReference>
<keyword evidence="3 4" id="KW-0804">Transcription</keyword>
<proteinExistence type="inferred from homology"/>
<evidence type="ECO:0000256" key="1">
    <source>
        <dbReference type="ARBA" id="ARBA00005565"/>
    </source>
</evidence>
<dbReference type="InterPro" id="IPR000836">
    <property type="entry name" value="PRTase_dom"/>
</dbReference>
<gene>
    <name evidence="4 6" type="primary">pyrR</name>
    <name evidence="6" type="ORF">JX360_04140</name>
</gene>
<dbReference type="InterPro" id="IPR029057">
    <property type="entry name" value="PRTase-like"/>
</dbReference>
<name>A0ABT0C8I0_THEVL</name>
<evidence type="ECO:0000313" key="6">
    <source>
        <dbReference type="EMBL" id="MCJ2542103.1"/>
    </source>
</evidence>
<evidence type="ECO:0000256" key="3">
    <source>
        <dbReference type="ARBA" id="ARBA00023163"/>
    </source>
</evidence>
<accession>A0ABT0C8I0</accession>
<comment type="similarity">
    <text evidence="1 4">Belongs to the purine/pyrimidine phosphoribosyltransferase family. PyrR subfamily.</text>
</comment>
<dbReference type="InterPro" id="IPR050137">
    <property type="entry name" value="PyrR_bifunctional"/>
</dbReference>
<keyword evidence="2 4" id="KW-0805">Transcription regulation</keyword>
<keyword evidence="4 6" id="KW-0808">Transferase</keyword>
<keyword evidence="4 6" id="KW-0328">Glycosyltransferase</keyword>
<feature type="domain" description="Phosphoribosyltransferase" evidence="5">
    <location>
        <begin position="5"/>
        <end position="163"/>
    </location>
</feature>
<dbReference type="PANTHER" id="PTHR11608">
    <property type="entry name" value="BIFUNCTIONAL PROTEIN PYRR"/>
    <property type="match status" value="1"/>
</dbReference>
<dbReference type="SUPFAM" id="SSF53271">
    <property type="entry name" value="PRTase-like"/>
    <property type="match status" value="1"/>
</dbReference>
<organism evidence="6 7">
    <name type="scientific">Thermostichus vulcanus str. 'Rupite'</name>
    <dbReference type="NCBI Taxonomy" id="2813851"/>
    <lineage>
        <taxon>Bacteria</taxon>
        <taxon>Bacillati</taxon>
        <taxon>Cyanobacteriota</taxon>
        <taxon>Cyanophyceae</taxon>
        <taxon>Thermostichales</taxon>
        <taxon>Thermostichaceae</taxon>
        <taxon>Thermostichus</taxon>
    </lineage>
</organism>
<comment type="function">
    <text evidence="4">Also displays a weak uracil phosphoribosyltransferase activity which is not physiologically significant.</text>
</comment>
<keyword evidence="6" id="KW-0436">Ligase</keyword>
<dbReference type="Gene3D" id="3.40.50.2020">
    <property type="match status" value="1"/>
</dbReference>
<protein>
    <recommendedName>
        <fullName evidence="4">Bifunctional protein PyrR</fullName>
    </recommendedName>
    <domain>
        <recommendedName>
            <fullName evidence="4">Pyrimidine operon regulatory protein</fullName>
        </recommendedName>
    </domain>
    <domain>
        <recommendedName>
            <fullName evidence="4">Uracil phosphoribosyltransferase</fullName>
            <shortName evidence="4">UPRTase</shortName>
            <ecNumber evidence="4">2.4.2.9</ecNumber>
        </recommendedName>
    </domain>
</protein>